<evidence type="ECO:0000313" key="1">
    <source>
        <dbReference type="EMBL" id="KAF5323737.1"/>
    </source>
</evidence>
<evidence type="ECO:0000313" key="2">
    <source>
        <dbReference type="Proteomes" id="UP000567179"/>
    </source>
</evidence>
<dbReference type="Proteomes" id="UP000567179">
    <property type="component" value="Unassembled WGS sequence"/>
</dbReference>
<gene>
    <name evidence="1" type="ORF">D9619_012993</name>
</gene>
<sequence>MEPYTSLQVIALSSDDYSTLDKALNSEWTHMSNTLFRLVHHIAPKLSSTEELHWAEISNFVVKSQSLQEAISQFRGTKVTIPHSRERVYAWQALLRSAPIIVSNVELRYHLIHHMMTMFGRPERNRLPPTRPATIVNSIKPVITDHKAIFMLHDILVNQWTYMSAEFSTLIANISRQPLHWNNLGGWVCLSHKLAELSDLQRAIHHFDGTQVTLAASAFETLTWFSIIHSIAHYSGIGQWDAASPASSWTYLLHLTATPVIPDVDTSHTPMLSQST</sequence>
<keyword evidence="2" id="KW-1185">Reference proteome</keyword>
<organism evidence="1 2">
    <name type="scientific">Psilocybe cf. subviscida</name>
    <dbReference type="NCBI Taxonomy" id="2480587"/>
    <lineage>
        <taxon>Eukaryota</taxon>
        <taxon>Fungi</taxon>
        <taxon>Dikarya</taxon>
        <taxon>Basidiomycota</taxon>
        <taxon>Agaricomycotina</taxon>
        <taxon>Agaricomycetes</taxon>
        <taxon>Agaricomycetidae</taxon>
        <taxon>Agaricales</taxon>
        <taxon>Agaricineae</taxon>
        <taxon>Strophariaceae</taxon>
        <taxon>Psilocybe</taxon>
    </lineage>
</organism>
<reference evidence="1 2" key="1">
    <citation type="journal article" date="2020" name="ISME J.">
        <title>Uncovering the hidden diversity of litter-decomposition mechanisms in mushroom-forming fungi.</title>
        <authorList>
            <person name="Floudas D."/>
            <person name="Bentzer J."/>
            <person name="Ahren D."/>
            <person name="Johansson T."/>
            <person name="Persson P."/>
            <person name="Tunlid A."/>
        </authorList>
    </citation>
    <scope>NUCLEOTIDE SEQUENCE [LARGE SCALE GENOMIC DNA]</scope>
    <source>
        <strain evidence="1 2">CBS 101986</strain>
    </source>
</reference>
<comment type="caution">
    <text evidence="1">The sequence shown here is derived from an EMBL/GenBank/DDBJ whole genome shotgun (WGS) entry which is preliminary data.</text>
</comment>
<name>A0A8H5BKB8_9AGAR</name>
<protein>
    <submittedName>
        <fullName evidence="1">Uncharacterized protein</fullName>
    </submittedName>
</protein>
<proteinExistence type="predicted"/>
<dbReference type="AlphaFoldDB" id="A0A8H5BKB8"/>
<accession>A0A8H5BKB8</accession>
<dbReference type="EMBL" id="JAACJJ010000017">
    <property type="protein sequence ID" value="KAF5323737.1"/>
    <property type="molecule type" value="Genomic_DNA"/>
</dbReference>